<dbReference type="PANTHER" id="PTHR44757:SF2">
    <property type="entry name" value="BIOFILM ARCHITECTURE MAINTENANCE PROTEIN MBAA"/>
    <property type="match status" value="1"/>
</dbReference>
<evidence type="ECO:0000256" key="12">
    <source>
        <dbReference type="SAM" id="Phobius"/>
    </source>
</evidence>
<evidence type="ECO:0000256" key="2">
    <source>
        <dbReference type="ARBA" id="ARBA00022475"/>
    </source>
</evidence>
<keyword evidence="11 12" id="KW-0472">Membrane</keyword>
<dbReference type="PANTHER" id="PTHR44757">
    <property type="entry name" value="DIGUANYLATE CYCLASE DGCP"/>
    <property type="match status" value="1"/>
</dbReference>
<evidence type="ECO:0000256" key="1">
    <source>
        <dbReference type="ARBA" id="ARBA00004651"/>
    </source>
</evidence>
<evidence type="ECO:0000256" key="9">
    <source>
        <dbReference type="ARBA" id="ARBA00022989"/>
    </source>
</evidence>
<dbReference type="InterPro" id="IPR013656">
    <property type="entry name" value="PAS_4"/>
</dbReference>
<sequence length="429" mass="46355">MLFLVFLGMVLTTGISYFHTKRTTEELAVGQMTQALGFLNRETDQRIRAIRFELGIWSKEGVFRLALLEGYLGKSARAAAGRRLADRLDVDFFDRALLADRNGDVVATSDPRLKGINVSQRGYFAEAMRGQSTVRGYGKGLATPTPVLVAAAPVFEQDGSVGGLLALVLDVAHFGAGILDTLRIGRTGGAFFLDADNTVLVAPSWKQEGQFSPDGKSVQALRASNGTRVVRYESGGVMRMAVAQPNQETGWLVVVEASEDDILTRARNVAMLNTLVAMCVLGLVAVAMAALRKAGASLEASEASYRILAETTPVGIATFDRQGRNTYANARAQGILGLAGDQAQRPFWEGTFETREGQSLPLDQLPQKQTLDDGQPRLGVVVWHQRQDGGRAVLSLSAAPLQAQGHLVHGAVLVLEDVTERMRIQEMMV</sequence>
<dbReference type="Pfam" id="PF08448">
    <property type="entry name" value="PAS_4"/>
    <property type="match status" value="1"/>
</dbReference>
<gene>
    <name evidence="14" type="ORF">ENR59_00450</name>
</gene>
<evidence type="ECO:0000259" key="13">
    <source>
        <dbReference type="PROSITE" id="PS50112"/>
    </source>
</evidence>
<evidence type="ECO:0000256" key="3">
    <source>
        <dbReference type="ARBA" id="ARBA00022553"/>
    </source>
</evidence>
<dbReference type="Pfam" id="PF02743">
    <property type="entry name" value="dCache_1"/>
    <property type="match status" value="1"/>
</dbReference>
<keyword evidence="2" id="KW-1003">Cell membrane</keyword>
<evidence type="ECO:0000256" key="10">
    <source>
        <dbReference type="ARBA" id="ARBA00023012"/>
    </source>
</evidence>
<comment type="subcellular location">
    <subcellularLocation>
        <location evidence="1">Cell membrane</location>
        <topology evidence="1">Multi-pass membrane protein</topology>
    </subcellularLocation>
</comment>
<dbReference type="InterPro" id="IPR052155">
    <property type="entry name" value="Biofilm_reg_signaling"/>
</dbReference>
<dbReference type="CDD" id="cd12914">
    <property type="entry name" value="PDC1_DGC_like"/>
    <property type="match status" value="1"/>
</dbReference>
<keyword evidence="4" id="KW-0808">Transferase</keyword>
<evidence type="ECO:0000256" key="11">
    <source>
        <dbReference type="ARBA" id="ARBA00023136"/>
    </source>
</evidence>
<dbReference type="SUPFAM" id="SSF103190">
    <property type="entry name" value="Sensory domain-like"/>
    <property type="match status" value="1"/>
</dbReference>
<name>A0A7C3W7W3_9BACT</name>
<evidence type="ECO:0000313" key="14">
    <source>
        <dbReference type="EMBL" id="HGG91406.1"/>
    </source>
</evidence>
<dbReference type="AlphaFoldDB" id="A0A7C3W7W3"/>
<keyword evidence="7" id="KW-0418">Kinase</keyword>
<comment type="caution">
    <text evidence="14">The sequence shown here is derived from an EMBL/GenBank/DDBJ whole genome shotgun (WGS) entry which is preliminary data.</text>
</comment>
<evidence type="ECO:0000256" key="4">
    <source>
        <dbReference type="ARBA" id="ARBA00022679"/>
    </source>
</evidence>
<evidence type="ECO:0000256" key="6">
    <source>
        <dbReference type="ARBA" id="ARBA00022741"/>
    </source>
</evidence>
<dbReference type="SUPFAM" id="SSF55785">
    <property type="entry name" value="PYP-like sensor domain (PAS domain)"/>
    <property type="match status" value="1"/>
</dbReference>
<dbReference type="Gene3D" id="3.30.450.20">
    <property type="entry name" value="PAS domain"/>
    <property type="match status" value="2"/>
</dbReference>
<protein>
    <submittedName>
        <fullName evidence="14">PAS domain S-box protein</fullName>
    </submittedName>
</protein>
<evidence type="ECO:0000256" key="5">
    <source>
        <dbReference type="ARBA" id="ARBA00022692"/>
    </source>
</evidence>
<dbReference type="CDD" id="cd12912">
    <property type="entry name" value="PDC2_MCP_like"/>
    <property type="match status" value="1"/>
</dbReference>
<dbReference type="GO" id="GO:0000160">
    <property type="term" value="P:phosphorelay signal transduction system"/>
    <property type="evidence" value="ECO:0007669"/>
    <property type="project" value="UniProtKB-KW"/>
</dbReference>
<keyword evidence="9 12" id="KW-1133">Transmembrane helix</keyword>
<feature type="domain" description="PAS" evidence="13">
    <location>
        <begin position="301"/>
        <end position="342"/>
    </location>
</feature>
<dbReference type="NCBIfam" id="TIGR00229">
    <property type="entry name" value="sensory_box"/>
    <property type="match status" value="1"/>
</dbReference>
<keyword evidence="5 12" id="KW-0812">Transmembrane</keyword>
<dbReference type="GO" id="GO:0005524">
    <property type="term" value="F:ATP binding"/>
    <property type="evidence" value="ECO:0007669"/>
    <property type="project" value="UniProtKB-KW"/>
</dbReference>
<dbReference type="InterPro" id="IPR029151">
    <property type="entry name" value="Sensor-like_sf"/>
</dbReference>
<accession>A0A7C3W7W3</accession>
<keyword evidence="10" id="KW-0902">Two-component regulatory system</keyword>
<dbReference type="InterPro" id="IPR035965">
    <property type="entry name" value="PAS-like_dom_sf"/>
</dbReference>
<reference evidence="14" key="1">
    <citation type="journal article" date="2020" name="mSystems">
        <title>Genome- and Community-Level Interaction Insights into Carbon Utilization and Element Cycling Functions of Hydrothermarchaeota in Hydrothermal Sediment.</title>
        <authorList>
            <person name="Zhou Z."/>
            <person name="Liu Y."/>
            <person name="Xu W."/>
            <person name="Pan J."/>
            <person name="Luo Z.H."/>
            <person name="Li M."/>
        </authorList>
    </citation>
    <scope>NUCLEOTIDE SEQUENCE [LARGE SCALE GENOMIC DNA]</scope>
    <source>
        <strain evidence="14">SpSt-413</strain>
    </source>
</reference>
<feature type="transmembrane region" description="Helical" evidence="12">
    <location>
        <begin position="270"/>
        <end position="291"/>
    </location>
</feature>
<organism evidence="14">
    <name type="scientific">Fundidesulfovibrio putealis</name>
    <dbReference type="NCBI Taxonomy" id="270496"/>
    <lineage>
        <taxon>Bacteria</taxon>
        <taxon>Pseudomonadati</taxon>
        <taxon>Thermodesulfobacteriota</taxon>
        <taxon>Desulfovibrionia</taxon>
        <taxon>Desulfovibrionales</taxon>
        <taxon>Desulfovibrionaceae</taxon>
        <taxon>Fundidesulfovibrio</taxon>
    </lineage>
</organism>
<evidence type="ECO:0000256" key="7">
    <source>
        <dbReference type="ARBA" id="ARBA00022777"/>
    </source>
</evidence>
<dbReference type="GO" id="GO:0005886">
    <property type="term" value="C:plasma membrane"/>
    <property type="evidence" value="ECO:0007669"/>
    <property type="project" value="UniProtKB-SubCell"/>
</dbReference>
<dbReference type="PROSITE" id="PS50112">
    <property type="entry name" value="PAS"/>
    <property type="match status" value="1"/>
</dbReference>
<proteinExistence type="predicted"/>
<keyword evidence="6" id="KW-0547">Nucleotide-binding</keyword>
<dbReference type="EMBL" id="DSRP01000031">
    <property type="protein sequence ID" value="HGG91406.1"/>
    <property type="molecule type" value="Genomic_DNA"/>
</dbReference>
<dbReference type="InterPro" id="IPR033479">
    <property type="entry name" value="dCache_1"/>
</dbReference>
<dbReference type="InterPro" id="IPR000014">
    <property type="entry name" value="PAS"/>
</dbReference>
<dbReference type="CDD" id="cd00130">
    <property type="entry name" value="PAS"/>
    <property type="match status" value="1"/>
</dbReference>
<evidence type="ECO:0000256" key="8">
    <source>
        <dbReference type="ARBA" id="ARBA00022840"/>
    </source>
</evidence>
<dbReference type="GO" id="GO:0016301">
    <property type="term" value="F:kinase activity"/>
    <property type="evidence" value="ECO:0007669"/>
    <property type="project" value="UniProtKB-KW"/>
</dbReference>
<keyword evidence="8" id="KW-0067">ATP-binding</keyword>
<keyword evidence="3" id="KW-0597">Phosphoprotein</keyword>